<accession>A0ABS9TTI7</accession>
<dbReference type="PANTHER" id="PTHR46797">
    <property type="entry name" value="HTH-TYPE TRANSCRIPTIONAL REGULATOR"/>
    <property type="match status" value="1"/>
</dbReference>
<dbReference type="SUPFAM" id="SSF47413">
    <property type="entry name" value="lambda repressor-like DNA-binding domains"/>
    <property type="match status" value="1"/>
</dbReference>
<dbReference type="Pfam" id="PF01381">
    <property type="entry name" value="HTH_3"/>
    <property type="match status" value="1"/>
</dbReference>
<dbReference type="InterPro" id="IPR014710">
    <property type="entry name" value="RmlC-like_jellyroll"/>
</dbReference>
<dbReference type="Proteomes" id="UP001299970">
    <property type="component" value="Unassembled WGS sequence"/>
</dbReference>
<dbReference type="SMART" id="SM00530">
    <property type="entry name" value="HTH_XRE"/>
    <property type="match status" value="1"/>
</dbReference>
<dbReference type="PANTHER" id="PTHR46797:SF1">
    <property type="entry name" value="METHYLPHOSPHONATE SYNTHASE"/>
    <property type="match status" value="1"/>
</dbReference>
<dbReference type="InterPro" id="IPR001387">
    <property type="entry name" value="Cro/C1-type_HTH"/>
</dbReference>
<dbReference type="EMBL" id="JAKXMK010000050">
    <property type="protein sequence ID" value="MCH6171844.1"/>
    <property type="molecule type" value="Genomic_DNA"/>
</dbReference>
<name>A0ABS9TTI7_9PSEU</name>
<evidence type="ECO:0000259" key="2">
    <source>
        <dbReference type="PROSITE" id="PS50943"/>
    </source>
</evidence>
<dbReference type="Pfam" id="PF07883">
    <property type="entry name" value="Cupin_2"/>
    <property type="match status" value="1"/>
</dbReference>
<keyword evidence="1" id="KW-0238">DNA-binding</keyword>
<dbReference type="InterPro" id="IPR050807">
    <property type="entry name" value="TransReg_Diox_bact_type"/>
</dbReference>
<gene>
    <name evidence="3" type="ORF">MMF94_39690</name>
</gene>
<dbReference type="InterPro" id="IPR011051">
    <property type="entry name" value="RmlC_Cupin_sf"/>
</dbReference>
<sequence length="211" mass="22125">MQSPEEVATTVGRNVRALRQQRRMTIDALAAAAGVSRGTVIQIETSRGNPSIATLVGLAAALRVGVASLVDGDSEPRIVVRRAAEAARLWAGAAGSSAVFRIGTDPPDVVELWDWTLQPGDSFDGEAHPMGTREVLSVLSGHLGLRVGNSVQHLDSGDTVLFEAHAPHRYSNDAPEDGDGTPVRFVMVVLQPGDAGLVPPTSIAEAEIPLV</sequence>
<protein>
    <submittedName>
        <fullName evidence="3">XRE family transcriptional regulator</fullName>
    </submittedName>
</protein>
<dbReference type="RefSeq" id="WP_241042649.1">
    <property type="nucleotide sequence ID" value="NZ_BAAAJF010000012.1"/>
</dbReference>
<evidence type="ECO:0000313" key="3">
    <source>
        <dbReference type="EMBL" id="MCH6171844.1"/>
    </source>
</evidence>
<proteinExistence type="predicted"/>
<feature type="domain" description="HTH cro/C1-type" evidence="2">
    <location>
        <begin position="15"/>
        <end position="69"/>
    </location>
</feature>
<organism evidence="3 4">
    <name type="scientific">Pseudonocardia alaniniphila</name>
    <dbReference type="NCBI Taxonomy" id="75291"/>
    <lineage>
        <taxon>Bacteria</taxon>
        <taxon>Bacillati</taxon>
        <taxon>Actinomycetota</taxon>
        <taxon>Actinomycetes</taxon>
        <taxon>Pseudonocardiales</taxon>
        <taxon>Pseudonocardiaceae</taxon>
        <taxon>Pseudonocardia</taxon>
    </lineage>
</organism>
<dbReference type="PROSITE" id="PS50943">
    <property type="entry name" value="HTH_CROC1"/>
    <property type="match status" value="1"/>
</dbReference>
<dbReference type="SUPFAM" id="SSF51182">
    <property type="entry name" value="RmlC-like cupins"/>
    <property type="match status" value="1"/>
</dbReference>
<dbReference type="CDD" id="cd00093">
    <property type="entry name" value="HTH_XRE"/>
    <property type="match status" value="1"/>
</dbReference>
<dbReference type="InterPro" id="IPR013096">
    <property type="entry name" value="Cupin_2"/>
</dbReference>
<dbReference type="InterPro" id="IPR010982">
    <property type="entry name" value="Lambda_DNA-bd_dom_sf"/>
</dbReference>
<evidence type="ECO:0000313" key="4">
    <source>
        <dbReference type="Proteomes" id="UP001299970"/>
    </source>
</evidence>
<dbReference type="Gene3D" id="1.10.260.40">
    <property type="entry name" value="lambda repressor-like DNA-binding domains"/>
    <property type="match status" value="1"/>
</dbReference>
<keyword evidence="4" id="KW-1185">Reference proteome</keyword>
<dbReference type="Gene3D" id="2.60.120.10">
    <property type="entry name" value="Jelly Rolls"/>
    <property type="match status" value="1"/>
</dbReference>
<dbReference type="CDD" id="cd02209">
    <property type="entry name" value="cupin_XRE_C"/>
    <property type="match status" value="1"/>
</dbReference>
<comment type="caution">
    <text evidence="3">The sequence shown here is derived from an EMBL/GenBank/DDBJ whole genome shotgun (WGS) entry which is preliminary data.</text>
</comment>
<evidence type="ECO:0000256" key="1">
    <source>
        <dbReference type="ARBA" id="ARBA00023125"/>
    </source>
</evidence>
<reference evidence="3 4" key="1">
    <citation type="submission" date="2022-03" db="EMBL/GenBank/DDBJ databases">
        <title>Pseudonocardia alaer sp. nov., a novel actinomycete isolated from reed forest soil.</title>
        <authorList>
            <person name="Wang L."/>
        </authorList>
    </citation>
    <scope>NUCLEOTIDE SEQUENCE [LARGE SCALE GENOMIC DNA]</scope>
    <source>
        <strain evidence="3 4">Y-16303</strain>
    </source>
</reference>